<dbReference type="AlphaFoldDB" id="A0A6A6Q416"/>
<dbReference type="GO" id="GO:0020037">
    <property type="term" value="F:heme binding"/>
    <property type="evidence" value="ECO:0007669"/>
    <property type="project" value="InterPro"/>
</dbReference>
<keyword evidence="7 8" id="KW-0349">Heme</keyword>
<proteinExistence type="inferred from homology"/>
<name>A0A6A6Q416_9PEZI</name>
<dbReference type="GO" id="GO:0004497">
    <property type="term" value="F:monooxygenase activity"/>
    <property type="evidence" value="ECO:0007669"/>
    <property type="project" value="UniProtKB-KW"/>
</dbReference>
<dbReference type="PANTHER" id="PTHR24305">
    <property type="entry name" value="CYTOCHROME P450"/>
    <property type="match status" value="1"/>
</dbReference>
<evidence type="ECO:0000256" key="1">
    <source>
        <dbReference type="ARBA" id="ARBA00001971"/>
    </source>
</evidence>
<evidence type="ECO:0000256" key="8">
    <source>
        <dbReference type="RuleBase" id="RU000461"/>
    </source>
</evidence>
<dbReference type="OrthoDB" id="3945418at2759"/>
<comment type="cofactor">
    <cofactor evidence="1 7">
        <name>heme</name>
        <dbReference type="ChEBI" id="CHEBI:30413"/>
    </cofactor>
</comment>
<dbReference type="InterPro" id="IPR002401">
    <property type="entry name" value="Cyt_P450_E_grp-I"/>
</dbReference>
<evidence type="ECO:0000256" key="6">
    <source>
        <dbReference type="ARBA" id="ARBA00023033"/>
    </source>
</evidence>
<protein>
    <submittedName>
        <fullName evidence="9">Cytochrome P450</fullName>
    </submittedName>
</protein>
<keyword evidence="3 7" id="KW-0479">Metal-binding</keyword>
<dbReference type="Pfam" id="PF00067">
    <property type="entry name" value="p450"/>
    <property type="match status" value="1"/>
</dbReference>
<keyword evidence="6 8" id="KW-0503">Monooxygenase</keyword>
<keyword evidence="4 8" id="KW-0560">Oxidoreductase</keyword>
<dbReference type="InterPro" id="IPR036396">
    <property type="entry name" value="Cyt_P450_sf"/>
</dbReference>
<keyword evidence="5 7" id="KW-0408">Iron</keyword>
<dbReference type="InterPro" id="IPR001128">
    <property type="entry name" value="Cyt_P450"/>
</dbReference>
<dbReference type="EMBL" id="MU001632">
    <property type="protein sequence ID" value="KAF2486779.1"/>
    <property type="molecule type" value="Genomic_DNA"/>
</dbReference>
<dbReference type="InterPro" id="IPR050121">
    <property type="entry name" value="Cytochrome_P450_monoxygenase"/>
</dbReference>
<dbReference type="GO" id="GO:0016705">
    <property type="term" value="F:oxidoreductase activity, acting on paired donors, with incorporation or reduction of molecular oxygen"/>
    <property type="evidence" value="ECO:0007669"/>
    <property type="project" value="InterPro"/>
</dbReference>
<dbReference type="Gene3D" id="1.10.630.10">
    <property type="entry name" value="Cytochrome P450"/>
    <property type="match status" value="1"/>
</dbReference>
<evidence type="ECO:0000256" key="5">
    <source>
        <dbReference type="ARBA" id="ARBA00023004"/>
    </source>
</evidence>
<dbReference type="PRINTS" id="PR00463">
    <property type="entry name" value="EP450I"/>
</dbReference>
<sequence>MLFAASVPAVLLALSATILYALAKVVYRLYLHPLASFPGPKLAAATFWYECYFDVFKAPGGQFIYEIDRLHSIYGPVIRCSPDELHVKDSEWFDVLFAGPGHVREKWHRANRANGSPGSVASTESYDLHRMRRAALNPFFSTKAVMELEQETRRKFDSLCDRLRDYAKDGRIVNLGGAFTAVTLDVISQYCFNECYDCVETPDFAPHWKMLMSALFDGAPFTKHFPRLAIALQSLPRSIALKMNPVLGPFFECQDRIYVQARQVWETERDAQATTKTKTIFQGIMRSNLPPEEKAVKRVCDEAFVLVVAGAETTARVLSVIMAHLLQDRELFDRLRKELSGVVRPDLPPSRDLEAIPLMKAVVQEGVRLAAPVTNRPILIAPKEDLKCHDCAIPRGTPISMTFRDVLFDPTIFPDPNAFKPDRWLEAEAQGKRLDRYLVSFSKGSRGCLGINLAYSEMYIGVAALVSRFDLKLYEFDQKRDLDTVRDYFIGLPSKESKGVRVKVAGRKT</sequence>
<dbReference type="PROSITE" id="PS00086">
    <property type="entry name" value="CYTOCHROME_P450"/>
    <property type="match status" value="1"/>
</dbReference>
<evidence type="ECO:0000256" key="3">
    <source>
        <dbReference type="ARBA" id="ARBA00022723"/>
    </source>
</evidence>
<evidence type="ECO:0000256" key="4">
    <source>
        <dbReference type="ARBA" id="ARBA00023002"/>
    </source>
</evidence>
<keyword evidence="10" id="KW-1185">Reference proteome</keyword>
<reference evidence="9" key="1">
    <citation type="journal article" date="2020" name="Stud. Mycol.">
        <title>101 Dothideomycetes genomes: a test case for predicting lifestyles and emergence of pathogens.</title>
        <authorList>
            <person name="Haridas S."/>
            <person name="Albert R."/>
            <person name="Binder M."/>
            <person name="Bloem J."/>
            <person name="Labutti K."/>
            <person name="Salamov A."/>
            <person name="Andreopoulos B."/>
            <person name="Baker S."/>
            <person name="Barry K."/>
            <person name="Bills G."/>
            <person name="Bluhm B."/>
            <person name="Cannon C."/>
            <person name="Castanera R."/>
            <person name="Culley D."/>
            <person name="Daum C."/>
            <person name="Ezra D."/>
            <person name="Gonzalez J."/>
            <person name="Henrissat B."/>
            <person name="Kuo A."/>
            <person name="Liang C."/>
            <person name="Lipzen A."/>
            <person name="Lutzoni F."/>
            <person name="Magnuson J."/>
            <person name="Mondo S."/>
            <person name="Nolan M."/>
            <person name="Ohm R."/>
            <person name="Pangilinan J."/>
            <person name="Park H.-J."/>
            <person name="Ramirez L."/>
            <person name="Alfaro M."/>
            <person name="Sun H."/>
            <person name="Tritt A."/>
            <person name="Yoshinaga Y."/>
            <person name="Zwiers L.-H."/>
            <person name="Turgeon B."/>
            <person name="Goodwin S."/>
            <person name="Spatafora J."/>
            <person name="Crous P."/>
            <person name="Grigoriev I."/>
        </authorList>
    </citation>
    <scope>NUCLEOTIDE SEQUENCE</scope>
    <source>
        <strain evidence="9">CBS 113389</strain>
    </source>
</reference>
<evidence type="ECO:0000313" key="10">
    <source>
        <dbReference type="Proteomes" id="UP000799767"/>
    </source>
</evidence>
<feature type="binding site" description="axial binding residue" evidence="7">
    <location>
        <position position="448"/>
    </location>
    <ligand>
        <name>heme</name>
        <dbReference type="ChEBI" id="CHEBI:30413"/>
    </ligand>
    <ligandPart>
        <name>Fe</name>
        <dbReference type="ChEBI" id="CHEBI:18248"/>
    </ligandPart>
</feature>
<evidence type="ECO:0000256" key="2">
    <source>
        <dbReference type="ARBA" id="ARBA00010617"/>
    </source>
</evidence>
<organism evidence="9 10">
    <name type="scientific">Neohortaea acidophila</name>
    <dbReference type="NCBI Taxonomy" id="245834"/>
    <lineage>
        <taxon>Eukaryota</taxon>
        <taxon>Fungi</taxon>
        <taxon>Dikarya</taxon>
        <taxon>Ascomycota</taxon>
        <taxon>Pezizomycotina</taxon>
        <taxon>Dothideomycetes</taxon>
        <taxon>Dothideomycetidae</taxon>
        <taxon>Mycosphaerellales</taxon>
        <taxon>Teratosphaeriaceae</taxon>
        <taxon>Neohortaea</taxon>
    </lineage>
</organism>
<gene>
    <name evidence="9" type="ORF">BDY17DRAFT_321545</name>
</gene>
<dbReference type="GO" id="GO:0005506">
    <property type="term" value="F:iron ion binding"/>
    <property type="evidence" value="ECO:0007669"/>
    <property type="project" value="InterPro"/>
</dbReference>
<evidence type="ECO:0000313" key="9">
    <source>
        <dbReference type="EMBL" id="KAF2486779.1"/>
    </source>
</evidence>
<dbReference type="RefSeq" id="XP_033593348.1">
    <property type="nucleotide sequence ID" value="XM_033736642.1"/>
</dbReference>
<dbReference type="SUPFAM" id="SSF48264">
    <property type="entry name" value="Cytochrome P450"/>
    <property type="match status" value="1"/>
</dbReference>
<evidence type="ECO:0000256" key="7">
    <source>
        <dbReference type="PIRSR" id="PIRSR602401-1"/>
    </source>
</evidence>
<dbReference type="InterPro" id="IPR017972">
    <property type="entry name" value="Cyt_P450_CS"/>
</dbReference>
<dbReference type="GeneID" id="54477644"/>
<accession>A0A6A6Q416</accession>
<dbReference type="PANTHER" id="PTHR24305:SF157">
    <property type="entry name" value="N-ACETYLTRYPTOPHAN 6-HYDROXYLASE IVOC-RELATED"/>
    <property type="match status" value="1"/>
</dbReference>
<dbReference type="Proteomes" id="UP000799767">
    <property type="component" value="Unassembled WGS sequence"/>
</dbReference>
<comment type="similarity">
    <text evidence="2 8">Belongs to the cytochrome P450 family.</text>
</comment>
<dbReference type="PRINTS" id="PR00385">
    <property type="entry name" value="P450"/>
</dbReference>
<dbReference type="CDD" id="cd11062">
    <property type="entry name" value="CYP58-like"/>
    <property type="match status" value="1"/>
</dbReference>